<organism evidence="3 5">
    <name type="scientific">Medicago truncatula</name>
    <name type="common">Barrel medic</name>
    <name type="synonym">Medicago tribuloides</name>
    <dbReference type="NCBI Taxonomy" id="3880"/>
    <lineage>
        <taxon>Eukaryota</taxon>
        <taxon>Viridiplantae</taxon>
        <taxon>Streptophyta</taxon>
        <taxon>Embryophyta</taxon>
        <taxon>Tracheophyta</taxon>
        <taxon>Spermatophyta</taxon>
        <taxon>Magnoliopsida</taxon>
        <taxon>eudicotyledons</taxon>
        <taxon>Gunneridae</taxon>
        <taxon>Pentapetalae</taxon>
        <taxon>rosids</taxon>
        <taxon>fabids</taxon>
        <taxon>Fabales</taxon>
        <taxon>Fabaceae</taxon>
        <taxon>Papilionoideae</taxon>
        <taxon>50 kb inversion clade</taxon>
        <taxon>NPAAA clade</taxon>
        <taxon>Hologalegina</taxon>
        <taxon>IRL clade</taxon>
        <taxon>Trifolieae</taxon>
        <taxon>Medicago</taxon>
    </lineage>
</organism>
<protein>
    <submittedName>
        <fullName evidence="3">Transmembrane protein, putative</fullName>
    </submittedName>
</protein>
<accession>A0A072U8F3</accession>
<keyword evidence="2 3" id="KW-0812">Transmembrane</keyword>
<dbReference type="HOGENOM" id="CLU_2430446_0_0_1"/>
<evidence type="ECO:0000256" key="2">
    <source>
        <dbReference type="SAM" id="Phobius"/>
    </source>
</evidence>
<reference evidence="4" key="3">
    <citation type="submission" date="2015-04" db="UniProtKB">
        <authorList>
            <consortium name="EnsemblPlants"/>
        </authorList>
    </citation>
    <scope>IDENTIFICATION</scope>
    <source>
        <strain evidence="4">cv. Jemalong A17</strain>
    </source>
</reference>
<keyword evidence="2" id="KW-0472">Membrane</keyword>
<dbReference type="AlphaFoldDB" id="A0A072U8F3"/>
<keyword evidence="5" id="KW-1185">Reference proteome</keyword>
<dbReference type="EnsemblPlants" id="KEH26054">
    <property type="protein sequence ID" value="KEH26054"/>
    <property type="gene ID" value="MTR_6g043250"/>
</dbReference>
<feature type="transmembrane region" description="Helical" evidence="2">
    <location>
        <begin position="7"/>
        <end position="31"/>
    </location>
</feature>
<evidence type="ECO:0000313" key="4">
    <source>
        <dbReference type="EnsemblPlants" id="KEH26054"/>
    </source>
</evidence>
<proteinExistence type="predicted"/>
<name>A0A072U8F3_MEDTR</name>
<reference evidence="3 5" key="1">
    <citation type="journal article" date="2011" name="Nature">
        <title>The Medicago genome provides insight into the evolution of rhizobial symbioses.</title>
        <authorList>
            <person name="Young N.D."/>
            <person name="Debelle F."/>
            <person name="Oldroyd G.E."/>
            <person name="Geurts R."/>
            <person name="Cannon S.B."/>
            <person name="Udvardi M.K."/>
            <person name="Benedito V.A."/>
            <person name="Mayer K.F."/>
            <person name="Gouzy J."/>
            <person name="Schoof H."/>
            <person name="Van de Peer Y."/>
            <person name="Proost S."/>
            <person name="Cook D.R."/>
            <person name="Meyers B.C."/>
            <person name="Spannagl M."/>
            <person name="Cheung F."/>
            <person name="De Mita S."/>
            <person name="Krishnakumar V."/>
            <person name="Gundlach H."/>
            <person name="Zhou S."/>
            <person name="Mudge J."/>
            <person name="Bharti A.K."/>
            <person name="Murray J.D."/>
            <person name="Naoumkina M.A."/>
            <person name="Rosen B."/>
            <person name="Silverstein K.A."/>
            <person name="Tang H."/>
            <person name="Rombauts S."/>
            <person name="Zhao P.X."/>
            <person name="Zhou P."/>
            <person name="Barbe V."/>
            <person name="Bardou P."/>
            <person name="Bechner M."/>
            <person name="Bellec A."/>
            <person name="Berger A."/>
            <person name="Berges H."/>
            <person name="Bidwell S."/>
            <person name="Bisseling T."/>
            <person name="Choisne N."/>
            <person name="Couloux A."/>
            <person name="Denny R."/>
            <person name="Deshpande S."/>
            <person name="Dai X."/>
            <person name="Doyle J.J."/>
            <person name="Dudez A.M."/>
            <person name="Farmer A.D."/>
            <person name="Fouteau S."/>
            <person name="Franken C."/>
            <person name="Gibelin C."/>
            <person name="Gish J."/>
            <person name="Goldstein S."/>
            <person name="Gonzalez A.J."/>
            <person name="Green P.J."/>
            <person name="Hallab A."/>
            <person name="Hartog M."/>
            <person name="Hua A."/>
            <person name="Humphray S.J."/>
            <person name="Jeong D.H."/>
            <person name="Jing Y."/>
            <person name="Jocker A."/>
            <person name="Kenton S.M."/>
            <person name="Kim D.J."/>
            <person name="Klee K."/>
            <person name="Lai H."/>
            <person name="Lang C."/>
            <person name="Lin S."/>
            <person name="Macmil S.L."/>
            <person name="Magdelenat G."/>
            <person name="Matthews L."/>
            <person name="McCorrison J."/>
            <person name="Monaghan E.L."/>
            <person name="Mun J.H."/>
            <person name="Najar F.Z."/>
            <person name="Nicholson C."/>
            <person name="Noirot C."/>
            <person name="O'Bleness M."/>
            <person name="Paule C.R."/>
            <person name="Poulain J."/>
            <person name="Prion F."/>
            <person name="Qin B."/>
            <person name="Qu C."/>
            <person name="Retzel E.F."/>
            <person name="Riddle C."/>
            <person name="Sallet E."/>
            <person name="Samain S."/>
            <person name="Samson N."/>
            <person name="Sanders I."/>
            <person name="Saurat O."/>
            <person name="Scarpelli C."/>
            <person name="Schiex T."/>
            <person name="Segurens B."/>
            <person name="Severin A.J."/>
            <person name="Sherrier D.J."/>
            <person name="Shi R."/>
            <person name="Sims S."/>
            <person name="Singer S.R."/>
            <person name="Sinharoy S."/>
            <person name="Sterck L."/>
            <person name="Viollet A."/>
            <person name="Wang B.B."/>
            <person name="Wang K."/>
            <person name="Wang M."/>
            <person name="Wang X."/>
            <person name="Warfsmann J."/>
            <person name="Weissenbach J."/>
            <person name="White D.D."/>
            <person name="White J.D."/>
            <person name="Wiley G.B."/>
            <person name="Wincker P."/>
            <person name="Xing Y."/>
            <person name="Yang L."/>
            <person name="Yao Z."/>
            <person name="Ying F."/>
            <person name="Zhai J."/>
            <person name="Zhou L."/>
            <person name="Zuber A."/>
            <person name="Denarie J."/>
            <person name="Dixon R.A."/>
            <person name="May G.D."/>
            <person name="Schwartz D.C."/>
            <person name="Rogers J."/>
            <person name="Quetier F."/>
            <person name="Town C.D."/>
            <person name="Roe B.A."/>
        </authorList>
    </citation>
    <scope>NUCLEOTIDE SEQUENCE [LARGE SCALE GENOMIC DNA]</scope>
    <source>
        <strain evidence="3">A17</strain>
        <strain evidence="4 5">cv. Jemalong A17</strain>
    </source>
</reference>
<dbReference type="EMBL" id="CM001222">
    <property type="protein sequence ID" value="KEH26054.1"/>
    <property type="molecule type" value="Genomic_DNA"/>
</dbReference>
<feature type="region of interest" description="Disordered" evidence="1">
    <location>
        <begin position="72"/>
        <end position="91"/>
    </location>
</feature>
<feature type="transmembrane region" description="Helical" evidence="2">
    <location>
        <begin position="43"/>
        <end position="64"/>
    </location>
</feature>
<dbReference type="Proteomes" id="UP000002051">
    <property type="component" value="Chromosome 6"/>
</dbReference>
<reference evidence="3 5" key="2">
    <citation type="journal article" date="2014" name="BMC Genomics">
        <title>An improved genome release (version Mt4.0) for the model legume Medicago truncatula.</title>
        <authorList>
            <person name="Tang H."/>
            <person name="Krishnakumar V."/>
            <person name="Bidwell S."/>
            <person name="Rosen B."/>
            <person name="Chan A."/>
            <person name="Zhou S."/>
            <person name="Gentzbittel L."/>
            <person name="Childs K.L."/>
            <person name="Yandell M."/>
            <person name="Gundlach H."/>
            <person name="Mayer K.F."/>
            <person name="Schwartz D.C."/>
            <person name="Town C.D."/>
        </authorList>
    </citation>
    <scope>GENOME REANNOTATION</scope>
    <source>
        <strain evidence="3">A17</strain>
        <strain evidence="4 5">cv. Jemalong A17</strain>
    </source>
</reference>
<dbReference type="PaxDb" id="3880-AES62783"/>
<dbReference type="STRING" id="3880.A0A072U8F3"/>
<evidence type="ECO:0000313" key="5">
    <source>
        <dbReference type="Proteomes" id="UP000002051"/>
    </source>
</evidence>
<gene>
    <name evidence="3" type="ordered locus">MTR_6g043250</name>
</gene>
<keyword evidence="2" id="KW-1133">Transmembrane helix</keyword>
<evidence type="ECO:0000313" key="3">
    <source>
        <dbReference type="EMBL" id="KEH26054.1"/>
    </source>
</evidence>
<evidence type="ECO:0000256" key="1">
    <source>
        <dbReference type="SAM" id="MobiDB-lite"/>
    </source>
</evidence>
<sequence>MIAGQPLLGGFLSFVCLVNFLLASIIVFLSYKIFLSLESILPSSLSSFGTSIEVFVIAFFRIMCKCVSCDSRKRRPSEWERHTLSRVKKWK</sequence>